<dbReference type="OrthoDB" id="9815229at2"/>
<dbReference type="AlphaFoldDB" id="A0A081FVW1"/>
<evidence type="ECO:0000313" key="3">
    <source>
        <dbReference type="EMBL" id="KEA62666.1"/>
    </source>
</evidence>
<reference evidence="3 4" key="1">
    <citation type="submission" date="2014-04" db="EMBL/GenBank/DDBJ databases">
        <title>Marinobacterium kochiensis sp. nov., isolated from sediment sample collected from Kochi backwaters in Kerala, India.</title>
        <authorList>
            <person name="Singh A."/>
            <person name="Pinnaka A.K."/>
        </authorList>
    </citation>
    <scope>NUCLEOTIDE SEQUENCE [LARGE SCALE GENOMIC DNA]</scope>
    <source>
        <strain evidence="3 4">AK27</strain>
    </source>
</reference>
<sequence>MVTVKEMIDQILVREGGYVDHPDDRGGPTKFGITQKTLSRYYGRAATPSEVEALSVEVAREIYERNYYIAPSLNTLPDTVQPFLFDSAVNHGPRRAIRFLQSVCNQARYTPALSEDGAVGPNTRRAAVWAEREMGRVLLRALIEERRNFYRVIVEMRPSQRVFLNGWMNRVNEFERGLS</sequence>
<dbReference type="Proteomes" id="UP000028252">
    <property type="component" value="Unassembled WGS sequence"/>
</dbReference>
<dbReference type="EMBL" id="JMQN01000047">
    <property type="protein sequence ID" value="KEA62666.1"/>
    <property type="molecule type" value="Genomic_DNA"/>
</dbReference>
<evidence type="ECO:0000259" key="2">
    <source>
        <dbReference type="Pfam" id="PF09374"/>
    </source>
</evidence>
<dbReference type="InterPro" id="IPR018537">
    <property type="entry name" value="Peptidoglycan-bd_3"/>
</dbReference>
<dbReference type="SUPFAM" id="SSF53955">
    <property type="entry name" value="Lysozyme-like"/>
    <property type="match status" value="1"/>
</dbReference>
<accession>A0A081FVW1</accession>
<proteinExistence type="predicted"/>
<dbReference type="Pfam" id="PF05838">
    <property type="entry name" value="Glyco_hydro_108"/>
    <property type="match status" value="1"/>
</dbReference>
<dbReference type="InterPro" id="IPR023346">
    <property type="entry name" value="Lysozyme-like_dom_sf"/>
</dbReference>
<evidence type="ECO:0000259" key="1">
    <source>
        <dbReference type="Pfam" id="PF05838"/>
    </source>
</evidence>
<dbReference type="CDD" id="cd13926">
    <property type="entry name" value="N-acetylmuramidase_GH108"/>
    <property type="match status" value="1"/>
</dbReference>
<comment type="caution">
    <text evidence="3">The sequence shown here is derived from an EMBL/GenBank/DDBJ whole genome shotgun (WGS) entry which is preliminary data.</text>
</comment>
<gene>
    <name evidence="3" type="ORF">ADIMK_3138</name>
</gene>
<protein>
    <submittedName>
        <fullName evidence="3">Secretion activator protein</fullName>
    </submittedName>
</protein>
<feature type="domain" description="Peptidoglycan binding" evidence="2">
    <location>
        <begin position="95"/>
        <end position="171"/>
    </location>
</feature>
<feature type="domain" description="TtsA-like Glycoside hydrolase family 108" evidence="1">
    <location>
        <begin position="9"/>
        <end position="92"/>
    </location>
</feature>
<keyword evidence="4" id="KW-1185">Reference proteome</keyword>
<evidence type="ECO:0000313" key="4">
    <source>
        <dbReference type="Proteomes" id="UP000028252"/>
    </source>
</evidence>
<dbReference type="STRING" id="1232683.ADIMK_3138"/>
<dbReference type="InterPro" id="IPR008565">
    <property type="entry name" value="TtsA-like_GH18_dom"/>
</dbReference>
<organism evidence="3 4">
    <name type="scientific">Marinobacterium lacunae</name>
    <dbReference type="NCBI Taxonomy" id="1232683"/>
    <lineage>
        <taxon>Bacteria</taxon>
        <taxon>Pseudomonadati</taxon>
        <taxon>Pseudomonadota</taxon>
        <taxon>Gammaproteobacteria</taxon>
        <taxon>Oceanospirillales</taxon>
        <taxon>Oceanospirillaceae</taxon>
        <taxon>Marinobacterium</taxon>
    </lineage>
</organism>
<dbReference type="Gene3D" id="1.20.141.10">
    <property type="entry name" value="Chitosanase, subunit A, domain 1"/>
    <property type="match status" value="1"/>
</dbReference>
<name>A0A081FVW1_9GAMM</name>
<dbReference type="PATRIC" id="fig|1232683.4.peg.3088"/>
<dbReference type="eggNOG" id="COG3926">
    <property type="taxonomic scope" value="Bacteria"/>
</dbReference>
<dbReference type="RefSeq" id="WP_156042952.1">
    <property type="nucleotide sequence ID" value="NZ_JMQN01000047.1"/>
</dbReference>
<dbReference type="Pfam" id="PF09374">
    <property type="entry name" value="PG_binding_3"/>
    <property type="match status" value="1"/>
</dbReference>